<dbReference type="GO" id="GO:0019867">
    <property type="term" value="C:outer membrane"/>
    <property type="evidence" value="ECO:0007669"/>
    <property type="project" value="InterPro"/>
</dbReference>
<dbReference type="GO" id="GO:0043165">
    <property type="term" value="P:Gram-negative-bacterium-type cell outer membrane assembly"/>
    <property type="evidence" value="ECO:0007669"/>
    <property type="project" value="InterPro"/>
</dbReference>
<evidence type="ECO:0000313" key="1">
    <source>
        <dbReference type="EMBL" id="MCK8786030.1"/>
    </source>
</evidence>
<organism evidence="1 2">
    <name type="scientific">Roseomonas acroporae</name>
    <dbReference type="NCBI Taxonomy" id="2937791"/>
    <lineage>
        <taxon>Bacteria</taxon>
        <taxon>Pseudomonadati</taxon>
        <taxon>Pseudomonadota</taxon>
        <taxon>Alphaproteobacteria</taxon>
        <taxon>Acetobacterales</taxon>
        <taxon>Roseomonadaceae</taxon>
        <taxon>Roseomonas</taxon>
    </lineage>
</organism>
<evidence type="ECO:0000313" key="2">
    <source>
        <dbReference type="Proteomes" id="UP001139516"/>
    </source>
</evidence>
<dbReference type="InterPro" id="IPR007485">
    <property type="entry name" value="LPS_assembly_LptE"/>
</dbReference>
<protein>
    <submittedName>
        <fullName evidence="1">LPS assembly lipoprotein LptE</fullName>
    </submittedName>
</protein>
<dbReference type="Gene3D" id="3.30.160.150">
    <property type="entry name" value="Lipoprotein like domain"/>
    <property type="match status" value="1"/>
</dbReference>
<gene>
    <name evidence="1" type="primary">lptE</name>
    <name evidence="1" type="ORF">M0638_16760</name>
</gene>
<dbReference type="PROSITE" id="PS51257">
    <property type="entry name" value="PROKAR_LIPOPROTEIN"/>
    <property type="match status" value="1"/>
</dbReference>
<dbReference type="AlphaFoldDB" id="A0A9X2BYH6"/>
<comment type="caution">
    <text evidence="1">The sequence shown here is derived from an EMBL/GenBank/DDBJ whole genome shotgun (WGS) entry which is preliminary data.</text>
</comment>
<proteinExistence type="predicted"/>
<reference evidence="1" key="1">
    <citation type="submission" date="2022-04" db="EMBL/GenBank/DDBJ databases">
        <title>Roseomonas acroporae sp. nov., isolated from coral Acropora digitifera.</title>
        <authorList>
            <person name="Sun H."/>
        </authorList>
    </citation>
    <scope>NUCLEOTIDE SEQUENCE</scope>
    <source>
        <strain evidence="1">NAR14</strain>
    </source>
</reference>
<dbReference type="RefSeq" id="WP_248668148.1">
    <property type="nucleotide sequence ID" value="NZ_JALPRX010000073.1"/>
</dbReference>
<name>A0A9X2BYH6_9PROT</name>
<dbReference type="Proteomes" id="UP001139516">
    <property type="component" value="Unassembled WGS sequence"/>
</dbReference>
<keyword evidence="2" id="KW-1185">Reference proteome</keyword>
<dbReference type="EMBL" id="JALPRX010000073">
    <property type="protein sequence ID" value="MCK8786030.1"/>
    <property type="molecule type" value="Genomic_DNA"/>
</dbReference>
<keyword evidence="1" id="KW-0449">Lipoprotein</keyword>
<sequence length="191" mass="20549">MGQPARQPQAGRRRLLGLGGVLLLGGLGGCGFRPMYAGGGEAGSPQRSGPITAELAKVRVGPIPERSGQLLKRSLENHLTPTGADGLGSYELNVSTAFNVEPQGFRRDGTPSRLRYTATATWSLFDNAAPPNRLAGGMVRSLDAFNLPDQQYFAADMSREAMERRLMESLSEQIVERVAVALERRRQPSAA</sequence>
<accession>A0A9X2BYH6</accession>
<dbReference type="Pfam" id="PF04390">
    <property type="entry name" value="LptE"/>
    <property type="match status" value="1"/>
</dbReference>